<feature type="transmembrane region" description="Helical" evidence="7">
    <location>
        <begin position="129"/>
        <end position="150"/>
    </location>
</feature>
<dbReference type="Proteomes" id="UP000243232">
    <property type="component" value="Chromosome I"/>
</dbReference>
<evidence type="ECO:0000256" key="7">
    <source>
        <dbReference type="SAM" id="Phobius"/>
    </source>
</evidence>
<accession>A0A1H2FN79</accession>
<gene>
    <name evidence="8" type="ORF">SAMN05216296_1695</name>
</gene>
<protein>
    <submittedName>
        <fullName evidence="8">Conserved hypothetical integral membrane protein</fullName>
    </submittedName>
</protein>
<dbReference type="Pfam" id="PF03601">
    <property type="entry name" value="Cons_hypoth698"/>
    <property type="match status" value="1"/>
</dbReference>
<evidence type="ECO:0000256" key="3">
    <source>
        <dbReference type="ARBA" id="ARBA00022475"/>
    </source>
</evidence>
<dbReference type="PANTHER" id="PTHR30106:SF2">
    <property type="entry name" value="UPF0324 INNER MEMBRANE PROTEIN YEIH"/>
    <property type="match status" value="1"/>
</dbReference>
<dbReference type="InterPro" id="IPR018383">
    <property type="entry name" value="UPF0324_pro"/>
</dbReference>
<comment type="similarity">
    <text evidence="2">Belongs to the UPF0324 family.</text>
</comment>
<reference evidence="9" key="1">
    <citation type="submission" date="2016-10" db="EMBL/GenBank/DDBJ databases">
        <authorList>
            <person name="Varghese N."/>
            <person name="Submissions S."/>
        </authorList>
    </citation>
    <scope>NUCLEOTIDE SEQUENCE [LARGE SCALE GENOMIC DNA]</scope>
    <source>
        <strain evidence="9">DSM 17875</strain>
    </source>
</reference>
<evidence type="ECO:0000256" key="2">
    <source>
        <dbReference type="ARBA" id="ARBA00007977"/>
    </source>
</evidence>
<feature type="transmembrane region" description="Helical" evidence="7">
    <location>
        <begin position="162"/>
        <end position="183"/>
    </location>
</feature>
<feature type="transmembrane region" description="Helical" evidence="7">
    <location>
        <begin position="228"/>
        <end position="247"/>
    </location>
</feature>
<dbReference type="AlphaFoldDB" id="A0A1H2FN79"/>
<organism evidence="8 9">
    <name type="scientific">Pseudomonas pohangensis</name>
    <dbReference type="NCBI Taxonomy" id="364197"/>
    <lineage>
        <taxon>Bacteria</taxon>
        <taxon>Pseudomonadati</taxon>
        <taxon>Pseudomonadota</taxon>
        <taxon>Gammaproteobacteria</taxon>
        <taxon>Pseudomonadales</taxon>
        <taxon>Pseudomonadaceae</taxon>
        <taxon>Pseudomonas</taxon>
    </lineage>
</organism>
<feature type="transmembrane region" description="Helical" evidence="7">
    <location>
        <begin position="97"/>
        <end position="117"/>
    </location>
</feature>
<keyword evidence="9" id="KW-1185">Reference proteome</keyword>
<dbReference type="PANTHER" id="PTHR30106">
    <property type="entry name" value="INNER MEMBRANE PROTEIN YEIH-RELATED"/>
    <property type="match status" value="1"/>
</dbReference>
<evidence type="ECO:0000256" key="4">
    <source>
        <dbReference type="ARBA" id="ARBA00022692"/>
    </source>
</evidence>
<feature type="transmembrane region" description="Helical" evidence="7">
    <location>
        <begin position="21"/>
        <end position="39"/>
    </location>
</feature>
<dbReference type="STRING" id="364197.SAMN05216296_1695"/>
<keyword evidence="3" id="KW-1003">Cell membrane</keyword>
<dbReference type="OrthoDB" id="9805703at2"/>
<evidence type="ECO:0000256" key="1">
    <source>
        <dbReference type="ARBA" id="ARBA00004651"/>
    </source>
</evidence>
<evidence type="ECO:0000313" key="9">
    <source>
        <dbReference type="Proteomes" id="UP000243232"/>
    </source>
</evidence>
<name>A0A1H2FN79_9PSED</name>
<dbReference type="GO" id="GO:0005886">
    <property type="term" value="C:plasma membrane"/>
    <property type="evidence" value="ECO:0007669"/>
    <property type="project" value="UniProtKB-SubCell"/>
</dbReference>
<proteinExistence type="inferred from homology"/>
<feature type="transmembrane region" description="Helical" evidence="7">
    <location>
        <begin position="321"/>
        <end position="340"/>
    </location>
</feature>
<evidence type="ECO:0000256" key="5">
    <source>
        <dbReference type="ARBA" id="ARBA00022989"/>
    </source>
</evidence>
<evidence type="ECO:0000313" key="8">
    <source>
        <dbReference type="EMBL" id="SDU08716.1"/>
    </source>
</evidence>
<keyword evidence="6 7" id="KW-0472">Membrane</keyword>
<feature type="transmembrane region" description="Helical" evidence="7">
    <location>
        <begin position="291"/>
        <end position="309"/>
    </location>
</feature>
<sequence length="341" mass="35690">MSPGAPTRRSRSFYLQAMHSVWPGMLLCIVIATAAAFIADTRGGPTLLYALLLGMALNSVTVDSNARAGIDFAARRVLRLGVALLGARITLEQIGELGWFNGAVIIAGVLATILFGIGLSRLLGLDRRLGVLTGGATAICGASAAIAIATVLPRDEHSERELIFTIAGVTVLSTLAMVLYPTIVQVLDLTPGEAGIFLGGTIHDVAQVVGAGYSVSHEVGDYSVLTKMLRVAMLLPVVVTLSLLVRQRGRGSPQAVRDPLLPPFLLGFVALVAAGSLGWIPGPVAGAMNDFSRVCLVVAIAAVGLKTSLLEIRKVGRRAALLLGIEALFLVTFVLLAQQFH</sequence>
<dbReference type="EMBL" id="LT629785">
    <property type="protein sequence ID" value="SDU08716.1"/>
    <property type="molecule type" value="Genomic_DNA"/>
</dbReference>
<feature type="transmembrane region" description="Helical" evidence="7">
    <location>
        <begin position="259"/>
        <end position="279"/>
    </location>
</feature>
<feature type="transmembrane region" description="Helical" evidence="7">
    <location>
        <begin position="45"/>
        <end position="61"/>
    </location>
</feature>
<keyword evidence="5 7" id="KW-1133">Transmembrane helix</keyword>
<keyword evidence="4 7" id="KW-0812">Transmembrane</keyword>
<comment type="subcellular location">
    <subcellularLocation>
        <location evidence="1">Cell membrane</location>
        <topology evidence="1">Multi-pass membrane protein</topology>
    </subcellularLocation>
</comment>
<evidence type="ECO:0000256" key="6">
    <source>
        <dbReference type="ARBA" id="ARBA00023136"/>
    </source>
</evidence>